<evidence type="ECO:0000256" key="1">
    <source>
        <dbReference type="SAM" id="MobiDB-lite"/>
    </source>
</evidence>
<evidence type="ECO:0000259" key="2">
    <source>
        <dbReference type="Pfam" id="PF14661"/>
    </source>
</evidence>
<dbReference type="AlphaFoldDB" id="A0A1L9THG0"/>
<dbReference type="PANTHER" id="PTHR16151:SF2">
    <property type="entry name" value="HAUS AUGMIN-LIKE COMPLEX SUBUNIT 6"/>
    <property type="match status" value="1"/>
</dbReference>
<feature type="domain" description="HAUS augmin-like complex subunit 6 N-terminal" evidence="2">
    <location>
        <begin position="23"/>
        <end position="216"/>
    </location>
</feature>
<dbReference type="GO" id="GO:0070652">
    <property type="term" value="C:HAUS complex"/>
    <property type="evidence" value="ECO:0007669"/>
    <property type="project" value="InterPro"/>
</dbReference>
<dbReference type="InterPro" id="IPR026797">
    <property type="entry name" value="HAUS_6"/>
</dbReference>
<dbReference type="Pfam" id="PF14661">
    <property type="entry name" value="HAUS6_N"/>
    <property type="match status" value="1"/>
</dbReference>
<dbReference type="GO" id="GO:0051225">
    <property type="term" value="P:spindle assembly"/>
    <property type="evidence" value="ECO:0007669"/>
    <property type="project" value="InterPro"/>
</dbReference>
<dbReference type="VEuPathDB" id="FungiDB:ASPSYDRAFT_151103"/>
<feature type="region of interest" description="Disordered" evidence="1">
    <location>
        <begin position="206"/>
        <end position="225"/>
    </location>
</feature>
<dbReference type="STRING" id="1036612.A0A1L9THG0"/>
<dbReference type="GeneID" id="63758142"/>
<evidence type="ECO:0000313" key="4">
    <source>
        <dbReference type="Proteomes" id="UP000184356"/>
    </source>
</evidence>
<dbReference type="InterPro" id="IPR028163">
    <property type="entry name" value="HAUS_6_N"/>
</dbReference>
<evidence type="ECO:0000313" key="3">
    <source>
        <dbReference type="EMBL" id="OJJ58880.1"/>
    </source>
</evidence>
<dbReference type="GO" id="GO:0008017">
    <property type="term" value="F:microtubule binding"/>
    <property type="evidence" value="ECO:0007669"/>
    <property type="project" value="TreeGrafter"/>
</dbReference>
<dbReference type="OrthoDB" id="5575722at2759"/>
<keyword evidence="4" id="KW-1185">Reference proteome</keyword>
<proteinExistence type="predicted"/>
<feature type="compositionally biased region" description="Basic residues" evidence="1">
    <location>
        <begin position="487"/>
        <end position="496"/>
    </location>
</feature>
<feature type="compositionally biased region" description="Polar residues" evidence="1">
    <location>
        <begin position="213"/>
        <end position="225"/>
    </location>
</feature>
<dbReference type="RefSeq" id="XP_040702686.1">
    <property type="nucleotide sequence ID" value="XM_040842069.1"/>
</dbReference>
<dbReference type="PANTHER" id="PTHR16151">
    <property type="entry name" value="HAUS AUGMIN-LIKE COMPLEX SUBUNIT 6"/>
    <property type="match status" value="1"/>
</dbReference>
<feature type="compositionally biased region" description="Basic and acidic residues" evidence="1">
    <location>
        <begin position="447"/>
        <end position="472"/>
    </location>
</feature>
<gene>
    <name evidence="3" type="ORF">ASPSYDRAFT_151103</name>
</gene>
<dbReference type="EMBL" id="KV878586">
    <property type="protein sequence ID" value="OJJ58880.1"/>
    <property type="molecule type" value="Genomic_DNA"/>
</dbReference>
<sequence length="591" mass="66212">MQASKAPRPKPSNWPPPSAHTVLIRNLQLLELDQLEDWPGITLRTLSPSSQNQRQRIKAVEWILYRLVALWDPETARDKLRPFFPPLEPLQSVNLRAALFRVLSDLKKNGDLGREAILRKSMLDDCKGEKFDELLAVFSTNVLRGRKVQDLNPAIELSLAPGLTPQEYPLLLPLILAHRVSLNTLGERRDRVRDTHDKFSQLLDKKKDELDTRSTPGTHVTNQSQGADLEALAREIRANWQGSVEFADTLLYGGSKSGRDAFLELPFDSAWSQAKKSTVDDLRTTSSRPDLVLDLETRVLRQKARLQRWHHYSASLRNSETASPLKPTNSEKPPQLVFRDHQNLTVASISRSVRQPVDRRSPATGDKDILNSISEAVERINGPSPQRQIPSVSVSESKPESEQKQPRQISSTTGPEIFETPANSIEIGPSKERPIEPTPEDLPTEPTPKEDSRAPTPEEEHRESFSLAERTRKSMSLLPPPREQPHPSRRRSRKSRVSFPVNQFETPTKSSAADFPSRASTPRDELFEDQADYASVFKSRPRIALSPITSPAVHVSPIGDFDLSADVASEDGADDLDYAEVGSPSAARGRY</sequence>
<name>A0A1L9THG0_9EURO</name>
<dbReference type="GO" id="GO:1990498">
    <property type="term" value="C:mitotic spindle microtubule"/>
    <property type="evidence" value="ECO:0007669"/>
    <property type="project" value="TreeGrafter"/>
</dbReference>
<feature type="compositionally biased region" description="Polar residues" evidence="1">
    <location>
        <begin position="500"/>
        <end position="511"/>
    </location>
</feature>
<protein>
    <recommendedName>
        <fullName evidence="2">HAUS augmin-like complex subunit 6 N-terminal domain-containing protein</fullName>
    </recommendedName>
</protein>
<accession>A0A1L9THG0</accession>
<organism evidence="3 4">
    <name type="scientific">Aspergillus sydowii CBS 593.65</name>
    <dbReference type="NCBI Taxonomy" id="1036612"/>
    <lineage>
        <taxon>Eukaryota</taxon>
        <taxon>Fungi</taxon>
        <taxon>Dikarya</taxon>
        <taxon>Ascomycota</taxon>
        <taxon>Pezizomycotina</taxon>
        <taxon>Eurotiomycetes</taxon>
        <taxon>Eurotiomycetidae</taxon>
        <taxon>Eurotiales</taxon>
        <taxon>Aspergillaceae</taxon>
        <taxon>Aspergillus</taxon>
        <taxon>Aspergillus subgen. Nidulantes</taxon>
    </lineage>
</organism>
<reference evidence="4" key="1">
    <citation type="journal article" date="2017" name="Genome Biol.">
        <title>Comparative genomics reveals high biological diversity and specific adaptations in the industrially and medically important fungal genus Aspergillus.</title>
        <authorList>
            <person name="de Vries R.P."/>
            <person name="Riley R."/>
            <person name="Wiebenga A."/>
            <person name="Aguilar-Osorio G."/>
            <person name="Amillis S."/>
            <person name="Uchima C.A."/>
            <person name="Anderluh G."/>
            <person name="Asadollahi M."/>
            <person name="Askin M."/>
            <person name="Barry K."/>
            <person name="Battaglia E."/>
            <person name="Bayram O."/>
            <person name="Benocci T."/>
            <person name="Braus-Stromeyer S.A."/>
            <person name="Caldana C."/>
            <person name="Canovas D."/>
            <person name="Cerqueira G.C."/>
            <person name="Chen F."/>
            <person name="Chen W."/>
            <person name="Choi C."/>
            <person name="Clum A."/>
            <person name="Dos Santos R.A."/>
            <person name="Damasio A.R."/>
            <person name="Diallinas G."/>
            <person name="Emri T."/>
            <person name="Fekete E."/>
            <person name="Flipphi M."/>
            <person name="Freyberg S."/>
            <person name="Gallo A."/>
            <person name="Gournas C."/>
            <person name="Habgood R."/>
            <person name="Hainaut M."/>
            <person name="Harispe M.L."/>
            <person name="Henrissat B."/>
            <person name="Hilden K.S."/>
            <person name="Hope R."/>
            <person name="Hossain A."/>
            <person name="Karabika E."/>
            <person name="Karaffa L."/>
            <person name="Karanyi Z."/>
            <person name="Krasevec N."/>
            <person name="Kuo A."/>
            <person name="Kusch H."/>
            <person name="LaButti K."/>
            <person name="Lagendijk E.L."/>
            <person name="Lapidus A."/>
            <person name="Levasseur A."/>
            <person name="Lindquist E."/>
            <person name="Lipzen A."/>
            <person name="Logrieco A.F."/>
            <person name="MacCabe A."/>
            <person name="Maekelae M.R."/>
            <person name="Malavazi I."/>
            <person name="Melin P."/>
            <person name="Meyer V."/>
            <person name="Mielnichuk N."/>
            <person name="Miskei M."/>
            <person name="Molnar A.P."/>
            <person name="Mule G."/>
            <person name="Ngan C.Y."/>
            <person name="Orejas M."/>
            <person name="Orosz E."/>
            <person name="Ouedraogo J.P."/>
            <person name="Overkamp K.M."/>
            <person name="Park H.-S."/>
            <person name="Perrone G."/>
            <person name="Piumi F."/>
            <person name="Punt P.J."/>
            <person name="Ram A.F."/>
            <person name="Ramon A."/>
            <person name="Rauscher S."/>
            <person name="Record E."/>
            <person name="Riano-Pachon D.M."/>
            <person name="Robert V."/>
            <person name="Roehrig J."/>
            <person name="Ruller R."/>
            <person name="Salamov A."/>
            <person name="Salih N.S."/>
            <person name="Samson R.A."/>
            <person name="Sandor E."/>
            <person name="Sanguinetti M."/>
            <person name="Schuetze T."/>
            <person name="Sepcic K."/>
            <person name="Shelest E."/>
            <person name="Sherlock G."/>
            <person name="Sophianopoulou V."/>
            <person name="Squina F.M."/>
            <person name="Sun H."/>
            <person name="Susca A."/>
            <person name="Todd R.B."/>
            <person name="Tsang A."/>
            <person name="Unkles S.E."/>
            <person name="van de Wiele N."/>
            <person name="van Rossen-Uffink D."/>
            <person name="Oliveira J.V."/>
            <person name="Vesth T.C."/>
            <person name="Visser J."/>
            <person name="Yu J.-H."/>
            <person name="Zhou M."/>
            <person name="Andersen M.R."/>
            <person name="Archer D.B."/>
            <person name="Baker S.E."/>
            <person name="Benoit I."/>
            <person name="Brakhage A.A."/>
            <person name="Braus G.H."/>
            <person name="Fischer R."/>
            <person name="Frisvad J.C."/>
            <person name="Goldman G.H."/>
            <person name="Houbraken J."/>
            <person name="Oakley B."/>
            <person name="Pocsi I."/>
            <person name="Scazzocchio C."/>
            <person name="Seiboth B."/>
            <person name="vanKuyk P.A."/>
            <person name="Wortman J."/>
            <person name="Dyer P.S."/>
            <person name="Grigoriev I.V."/>
        </authorList>
    </citation>
    <scope>NUCLEOTIDE SEQUENCE [LARGE SCALE GENOMIC DNA]</scope>
    <source>
        <strain evidence="4">CBS 593.65</strain>
    </source>
</reference>
<feature type="region of interest" description="Disordered" evidence="1">
    <location>
        <begin position="316"/>
        <end position="335"/>
    </location>
</feature>
<feature type="region of interest" description="Disordered" evidence="1">
    <location>
        <begin position="350"/>
        <end position="523"/>
    </location>
</feature>
<feature type="compositionally biased region" description="Basic and acidic residues" evidence="1">
    <location>
        <begin position="356"/>
        <end position="369"/>
    </location>
</feature>
<dbReference type="Proteomes" id="UP000184356">
    <property type="component" value="Unassembled WGS sequence"/>
</dbReference>
<feature type="compositionally biased region" description="Polar residues" evidence="1">
    <location>
        <begin position="316"/>
        <end position="332"/>
    </location>
</feature>